<organism evidence="1 3">
    <name type="scientific">Pseudomonas fluorescens</name>
    <dbReference type="NCBI Taxonomy" id="294"/>
    <lineage>
        <taxon>Bacteria</taxon>
        <taxon>Pseudomonadati</taxon>
        <taxon>Pseudomonadota</taxon>
        <taxon>Gammaproteobacteria</taxon>
        <taxon>Pseudomonadales</taxon>
        <taxon>Pseudomonadaceae</taxon>
        <taxon>Pseudomonas</taxon>
    </lineage>
</organism>
<dbReference type="RefSeq" id="WP_060765485.1">
    <property type="nucleotide sequence ID" value="NZ_LCYA01000323.1"/>
</dbReference>
<dbReference type="Proteomes" id="UP000061348">
    <property type="component" value="Unassembled WGS sequence"/>
</dbReference>
<evidence type="ECO:0000313" key="1">
    <source>
        <dbReference type="EMBL" id="KWV69176.1"/>
    </source>
</evidence>
<dbReference type="Proteomes" id="UP000239731">
    <property type="component" value="Unassembled WGS sequence"/>
</dbReference>
<gene>
    <name evidence="2" type="ORF">C7A10_25840</name>
    <name evidence="1" type="ORF">PFLmoz3_06292</name>
</gene>
<protein>
    <submittedName>
        <fullName evidence="1">Uncharacterized protein</fullName>
    </submittedName>
</protein>
<accession>A0A120FW00</accession>
<dbReference type="AlphaFoldDB" id="A0A120FW00"/>
<proteinExistence type="predicted"/>
<evidence type="ECO:0000313" key="4">
    <source>
        <dbReference type="Proteomes" id="UP000239731"/>
    </source>
</evidence>
<dbReference type="PATRIC" id="fig|294.194.peg.7004"/>
<evidence type="ECO:0000313" key="2">
    <source>
        <dbReference type="EMBL" id="PRW86027.1"/>
    </source>
</evidence>
<sequence>MIDQDGYLTFPIYHGTSTLYRDSIEKHGLGALRDTSLFDFGVLAQLAELLDAPRNQTDWWQMNDFVVKTMIEQGVSGGGFNFRYGGLYLSSSRQTAQMYARSPKGSEFISHIFLAYEALKSVSPDEASQLLPCEHPLTKLFEKPSRPMLITVNRIKAHALTTEHGNPIDEQLAEMKAIREKTETHLIDVFWQQRNFAFTGTLEPQELTFEEL</sequence>
<dbReference type="EMBL" id="LCYA01000323">
    <property type="protein sequence ID" value="KWV69176.1"/>
    <property type="molecule type" value="Genomic_DNA"/>
</dbReference>
<evidence type="ECO:0000313" key="3">
    <source>
        <dbReference type="Proteomes" id="UP000061348"/>
    </source>
</evidence>
<name>A0A120FW00_PSEFL</name>
<reference evidence="2 4" key="2">
    <citation type="submission" date="2018-03" db="EMBL/GenBank/DDBJ databases">
        <title>Blue discolouration in mozzarella cheese caused by Pseudomonas fluorescens.</title>
        <authorList>
            <person name="Chiesa F."/>
            <person name="Dalmasso A."/>
            <person name="Lomonaco S."/>
        </authorList>
    </citation>
    <scope>NUCLEOTIDE SEQUENCE [LARGE SCALE GENOMIC DNA]</scope>
    <source>
        <strain evidence="2 4">11293</strain>
    </source>
</reference>
<reference evidence="1 3" key="1">
    <citation type="submission" date="2015-05" db="EMBL/GenBank/DDBJ databases">
        <title>A genomic and transcriptomic approach to investigate the blue pigment phenotype in Pseudomonas fluorescens.</title>
        <authorList>
            <person name="Andreani N.A."/>
            <person name="Cardazzo B."/>
        </authorList>
    </citation>
    <scope>NUCLEOTIDE SEQUENCE [LARGE SCALE GENOMIC DNA]</scope>
    <source>
        <strain evidence="1 3">Ps_22</strain>
    </source>
</reference>
<dbReference type="EMBL" id="PVUH01000022">
    <property type="protein sequence ID" value="PRW86027.1"/>
    <property type="molecule type" value="Genomic_DNA"/>
</dbReference>
<comment type="caution">
    <text evidence="1">The sequence shown here is derived from an EMBL/GenBank/DDBJ whole genome shotgun (WGS) entry which is preliminary data.</text>
</comment>